<proteinExistence type="predicted"/>
<dbReference type="Proteomes" id="UP001162162">
    <property type="component" value="Unassembled WGS sequence"/>
</dbReference>
<dbReference type="PANTHER" id="PTHR11011">
    <property type="entry name" value="MALE STERILITY PROTEIN 2-RELATED"/>
    <property type="match status" value="1"/>
</dbReference>
<evidence type="ECO:0000313" key="4">
    <source>
        <dbReference type="Proteomes" id="UP001162162"/>
    </source>
</evidence>
<protein>
    <recommendedName>
        <fullName evidence="2">Fatty acyl-CoA reductase C-terminal domain-containing protein</fullName>
    </recommendedName>
</protein>
<dbReference type="InterPro" id="IPR033640">
    <property type="entry name" value="FAR_C"/>
</dbReference>
<dbReference type="CDD" id="cd09071">
    <property type="entry name" value="FAR_C"/>
    <property type="match status" value="1"/>
</dbReference>
<organism evidence="3 4">
    <name type="scientific">Aromia moschata</name>
    <dbReference type="NCBI Taxonomy" id="1265417"/>
    <lineage>
        <taxon>Eukaryota</taxon>
        <taxon>Metazoa</taxon>
        <taxon>Ecdysozoa</taxon>
        <taxon>Arthropoda</taxon>
        <taxon>Hexapoda</taxon>
        <taxon>Insecta</taxon>
        <taxon>Pterygota</taxon>
        <taxon>Neoptera</taxon>
        <taxon>Endopterygota</taxon>
        <taxon>Coleoptera</taxon>
        <taxon>Polyphaga</taxon>
        <taxon>Cucujiformia</taxon>
        <taxon>Chrysomeloidea</taxon>
        <taxon>Cerambycidae</taxon>
        <taxon>Cerambycinae</taxon>
        <taxon>Callichromatini</taxon>
        <taxon>Aromia</taxon>
    </lineage>
</organism>
<dbReference type="AlphaFoldDB" id="A0AAV8YZY5"/>
<keyword evidence="1" id="KW-0472">Membrane</keyword>
<comment type="caution">
    <text evidence="3">The sequence shown here is derived from an EMBL/GenBank/DDBJ whole genome shotgun (WGS) entry which is preliminary data.</text>
</comment>
<feature type="domain" description="Fatty acyl-CoA reductase C-terminal" evidence="2">
    <location>
        <begin position="57"/>
        <end position="147"/>
    </location>
</feature>
<gene>
    <name evidence="3" type="ORF">NQ318_015081</name>
</gene>
<name>A0AAV8YZY5_9CUCU</name>
<keyword evidence="1" id="KW-1133">Transmembrane helix</keyword>
<dbReference type="GO" id="GO:0080019">
    <property type="term" value="F:alcohol-forming very long-chain fatty acyl-CoA reductase activity"/>
    <property type="evidence" value="ECO:0007669"/>
    <property type="project" value="InterPro"/>
</dbReference>
<dbReference type="InterPro" id="IPR026055">
    <property type="entry name" value="FAR"/>
</dbReference>
<dbReference type="EMBL" id="JAPWTK010000031">
    <property type="protein sequence ID" value="KAJ8956343.1"/>
    <property type="molecule type" value="Genomic_DNA"/>
</dbReference>
<evidence type="ECO:0000256" key="1">
    <source>
        <dbReference type="SAM" id="Phobius"/>
    </source>
</evidence>
<accession>A0AAV8YZY5</accession>
<dbReference type="PANTHER" id="PTHR11011:SF60">
    <property type="entry name" value="FATTY ACYL-COA REDUCTASE-RELATED"/>
    <property type="match status" value="1"/>
</dbReference>
<dbReference type="GO" id="GO:0035336">
    <property type="term" value="P:long-chain fatty-acyl-CoA metabolic process"/>
    <property type="evidence" value="ECO:0007669"/>
    <property type="project" value="TreeGrafter"/>
</dbReference>
<dbReference type="GO" id="GO:0005777">
    <property type="term" value="C:peroxisome"/>
    <property type="evidence" value="ECO:0007669"/>
    <property type="project" value="TreeGrafter"/>
</dbReference>
<feature type="transmembrane region" description="Helical" evidence="1">
    <location>
        <begin position="49"/>
        <end position="72"/>
    </location>
</feature>
<sequence length="198" mass="23873">MGLVPRVPGPQPMTWRDLSKLTSRYGIFTPPKMAIWYYSLYLINSYPLYWIYTLLVHTLPGVIVDAVLLCLGKRRMAMTVYRKMDKLSDVLRFFSLRQWIVNSRNLRKLLDKMTIRDKKIFFSDLKEMEWTEYFKCYFAGARVFFLQDPLTTLPEARIRYRRSSDEVHHQMHRSDDESLSRLHYNENSPIWKKLKYNK</sequence>
<keyword evidence="4" id="KW-1185">Reference proteome</keyword>
<evidence type="ECO:0000313" key="3">
    <source>
        <dbReference type="EMBL" id="KAJ8956343.1"/>
    </source>
</evidence>
<keyword evidence="1" id="KW-0812">Transmembrane</keyword>
<evidence type="ECO:0000259" key="2">
    <source>
        <dbReference type="Pfam" id="PF03015"/>
    </source>
</evidence>
<reference evidence="3" key="1">
    <citation type="journal article" date="2023" name="Insect Mol. Biol.">
        <title>Genome sequencing provides insights into the evolution of gene families encoding plant cell wall-degrading enzymes in longhorned beetles.</title>
        <authorList>
            <person name="Shin N.R."/>
            <person name="Okamura Y."/>
            <person name="Kirsch R."/>
            <person name="Pauchet Y."/>
        </authorList>
    </citation>
    <scope>NUCLEOTIDE SEQUENCE</scope>
    <source>
        <strain evidence="3">AMC_N1</strain>
    </source>
</reference>
<dbReference type="Pfam" id="PF03015">
    <property type="entry name" value="Sterile"/>
    <property type="match status" value="1"/>
</dbReference>